<gene>
    <name evidence="12" type="ORF">CBR_g4838</name>
</gene>
<dbReference type="OrthoDB" id="937291at2759"/>
<dbReference type="EC" id="2.4.1.13" evidence="2 6"/>
<dbReference type="SUPFAM" id="SSF53756">
    <property type="entry name" value="UDP-Glycosyltransferase/glycogen phosphorylase"/>
    <property type="match status" value="1"/>
</dbReference>
<dbReference type="EMBL" id="BFEA01000124">
    <property type="protein sequence ID" value="GBG70011.1"/>
    <property type="molecule type" value="Genomic_DNA"/>
</dbReference>
<evidence type="ECO:0000256" key="1">
    <source>
        <dbReference type="ARBA" id="ARBA00005894"/>
    </source>
</evidence>
<evidence type="ECO:0000259" key="10">
    <source>
        <dbReference type="Pfam" id="PF24861"/>
    </source>
</evidence>
<evidence type="ECO:0000259" key="11">
    <source>
        <dbReference type="Pfam" id="PF24862"/>
    </source>
</evidence>
<dbReference type="AlphaFoldDB" id="A0A388KIX4"/>
<evidence type="ECO:0000256" key="5">
    <source>
        <dbReference type="ARBA" id="ARBA00049030"/>
    </source>
</evidence>
<dbReference type="InterPro" id="IPR000368">
    <property type="entry name" value="Sucrose_synth_GT-B1"/>
</dbReference>
<dbReference type="PANTHER" id="PTHR45839:SF7">
    <property type="entry name" value="SUCROSE SYNTHASE 1"/>
    <property type="match status" value="1"/>
</dbReference>
<dbReference type="Gene3D" id="3.40.50.2000">
    <property type="entry name" value="Glycogen Phosphorylase B"/>
    <property type="match status" value="2"/>
</dbReference>
<feature type="compositionally biased region" description="Basic and acidic residues" evidence="7">
    <location>
        <begin position="13"/>
        <end position="26"/>
    </location>
</feature>
<dbReference type="GO" id="GO:0005985">
    <property type="term" value="P:sucrose metabolic process"/>
    <property type="evidence" value="ECO:0007669"/>
    <property type="project" value="InterPro"/>
</dbReference>
<keyword evidence="13" id="KW-1185">Reference proteome</keyword>
<dbReference type="InterPro" id="IPR012820">
    <property type="entry name" value="Sucrose_synthase_pln/cyn"/>
</dbReference>
<dbReference type="Gene3D" id="1.20.120.1230">
    <property type="match status" value="1"/>
</dbReference>
<dbReference type="Pfam" id="PF24862">
    <property type="entry name" value="SUS_EPBD"/>
    <property type="match status" value="1"/>
</dbReference>
<dbReference type="InterPro" id="IPR056735">
    <property type="entry name" value="SUS_N"/>
</dbReference>
<feature type="domain" description="Sucrose synthase first GT-B" evidence="9">
    <location>
        <begin position="296"/>
        <end position="587"/>
    </location>
</feature>
<evidence type="ECO:0000256" key="4">
    <source>
        <dbReference type="ARBA" id="ARBA00022679"/>
    </source>
</evidence>
<evidence type="ECO:0000313" key="12">
    <source>
        <dbReference type="EMBL" id="GBG70011.1"/>
    </source>
</evidence>
<evidence type="ECO:0000256" key="3">
    <source>
        <dbReference type="ARBA" id="ARBA00022676"/>
    </source>
</evidence>
<dbReference type="Proteomes" id="UP000265515">
    <property type="component" value="Unassembled WGS sequence"/>
</dbReference>
<dbReference type="InterPro" id="IPR056736">
    <property type="entry name" value="SUS_EPBD"/>
</dbReference>
<feature type="region of interest" description="Disordered" evidence="7">
    <location>
        <begin position="1"/>
        <end position="26"/>
    </location>
</feature>
<proteinExistence type="inferred from homology"/>
<reference evidence="12 13" key="1">
    <citation type="journal article" date="2018" name="Cell">
        <title>The Chara Genome: Secondary Complexity and Implications for Plant Terrestrialization.</title>
        <authorList>
            <person name="Nishiyama T."/>
            <person name="Sakayama H."/>
            <person name="Vries J.D."/>
            <person name="Buschmann H."/>
            <person name="Saint-Marcoux D."/>
            <person name="Ullrich K.K."/>
            <person name="Haas F.B."/>
            <person name="Vanderstraeten L."/>
            <person name="Becker D."/>
            <person name="Lang D."/>
            <person name="Vosolsobe S."/>
            <person name="Rombauts S."/>
            <person name="Wilhelmsson P.K.I."/>
            <person name="Janitza P."/>
            <person name="Kern R."/>
            <person name="Heyl A."/>
            <person name="Rumpler F."/>
            <person name="Villalobos L.I.A.C."/>
            <person name="Clay J.M."/>
            <person name="Skokan R."/>
            <person name="Toyoda A."/>
            <person name="Suzuki Y."/>
            <person name="Kagoshima H."/>
            <person name="Schijlen E."/>
            <person name="Tajeshwar N."/>
            <person name="Catarino B."/>
            <person name="Hetherington A.J."/>
            <person name="Saltykova A."/>
            <person name="Bonnot C."/>
            <person name="Breuninger H."/>
            <person name="Symeonidi A."/>
            <person name="Radhakrishnan G.V."/>
            <person name="Van Nieuwerburgh F."/>
            <person name="Deforce D."/>
            <person name="Chang C."/>
            <person name="Karol K.G."/>
            <person name="Hedrich R."/>
            <person name="Ulvskov P."/>
            <person name="Glockner G."/>
            <person name="Delwiche C.F."/>
            <person name="Petrasek J."/>
            <person name="Van de Peer Y."/>
            <person name="Friml J."/>
            <person name="Beilby M."/>
            <person name="Dolan L."/>
            <person name="Kohara Y."/>
            <person name="Sugano S."/>
            <person name="Fujiyama A."/>
            <person name="Delaux P.-M."/>
            <person name="Quint M."/>
            <person name="TheiBen G."/>
            <person name="Hagemann M."/>
            <person name="Harholt J."/>
            <person name="Dunand C."/>
            <person name="Zachgo S."/>
            <person name="Langdale J."/>
            <person name="Maumus F."/>
            <person name="Straeten D.V.D."/>
            <person name="Gould S.B."/>
            <person name="Rensing S.A."/>
        </authorList>
    </citation>
    <scope>NUCLEOTIDE SEQUENCE [LARGE SCALE GENOMIC DNA]</scope>
    <source>
        <strain evidence="12 13">S276</strain>
    </source>
</reference>
<dbReference type="PANTHER" id="PTHR45839">
    <property type="match status" value="1"/>
</dbReference>
<dbReference type="OMA" id="CRDREEM"/>
<dbReference type="Pfam" id="PF24861">
    <property type="entry name" value="SUS_N"/>
    <property type="match status" value="1"/>
</dbReference>
<evidence type="ECO:0000256" key="2">
    <source>
        <dbReference type="ARBA" id="ARBA00012540"/>
    </source>
</evidence>
<dbReference type="InterPro" id="IPR001296">
    <property type="entry name" value="Glyco_trans_1"/>
</dbReference>
<evidence type="ECO:0000256" key="6">
    <source>
        <dbReference type="RuleBase" id="RU280817"/>
    </source>
</evidence>
<comment type="function">
    <text evidence="6">Sucrose-cleaving enzyme that provides UDP-glucose and fructose for various metabolic pathways.</text>
</comment>
<comment type="catalytic activity">
    <reaction evidence="5 6">
        <text>an NDP-alpha-D-glucose + D-fructose = a ribonucleoside 5'-diphosphate + sucrose + H(+)</text>
        <dbReference type="Rhea" id="RHEA:16241"/>
        <dbReference type="ChEBI" id="CHEBI:15378"/>
        <dbReference type="ChEBI" id="CHEBI:17992"/>
        <dbReference type="ChEBI" id="CHEBI:37721"/>
        <dbReference type="ChEBI" id="CHEBI:57930"/>
        <dbReference type="ChEBI" id="CHEBI:76533"/>
        <dbReference type="EC" id="2.4.1.13"/>
    </reaction>
</comment>
<comment type="caution">
    <text evidence="12">The sequence shown here is derived from an EMBL/GenBank/DDBJ whole genome shotgun (WGS) entry which is preliminary data.</text>
</comment>
<dbReference type="Pfam" id="PF00534">
    <property type="entry name" value="Glycos_transf_1"/>
    <property type="match status" value="1"/>
</dbReference>
<comment type="similarity">
    <text evidence="1 6">Belongs to the glycosyltransferase 1 family. Plant sucrose synthase subfamily.</text>
</comment>
<protein>
    <recommendedName>
        <fullName evidence="2 6">Sucrose synthase</fullName>
        <ecNumber evidence="2 6">2.4.1.13</ecNumber>
    </recommendedName>
</protein>
<sequence>MGSEPVDVGRMATDSEGRELKPRPEKMPELSRIASMTVRVKDSIREHRNQIIFMLSRLVEKGKHTLQPHDLQQQLERVGAIECFSGTPIDDSAFGTLLQSAQEAVVIPPWIAMAARPRVAEWLYVRINVFELTVEELSVSEYLSFKEQLKLANPVDEFSLLEFDMSPFNAHFPRMTRPTSVGNGVEFLNKHLSTKLFKNAKALQPLVDFLRNHKYHGETLMLNDKLEDLPALRDGLKKATEYLSAVGAADAPVSAEVQQQLRALGFENGWGNCAGAIKDMMELLEDLMQAPSPVLLERFLARVPTIFNIAIISPHGYFGQSNVLGLPDTGGQVVYILDQVRALEREMLNHVQNQGLRFKPQVVVLTRLVPDAHGTSCDQRLERIEGTQYAKILRVPFRDLTKGGDAVLRTWVSRFDIWPYLEQFADDAAKELVREMGGNPDLIIGNYSDGNLVATLLSHRMRVTQCTIAHALEKTKYPASDVNWKEQEDKYHFSCQFTADLIAMNHSDFIVTSTYQEIAGGRDTVGQYESHQAFTMPGLYRVVNGINVFDPKFNIVAPGADAEVYFPYTAKERRRTEFHSAIEDLLFGSMEEPALCKCVIKNRHKPILFSMARLDRVKNLTGLVEMFGKNKKLRRLVNLVVIGGYIDPTLSKDREEMEQINLMQELIDKYQLNGDMRWIVAQKNRVRNGELYRYVADQRGAFVQPAFYEAFGLTVVEAMTCGLPTFATCHGGPAEIIEDGKSGFHIDPYNPDETAIAIAEFFERAAAEPATWDAVSNGGLERIRSKYTWEIYAHRLMTLSRVYGFWKFVSNLDRREARRYLEMFYILKYRPLVKNVPLTVDGPDRPMAGRR</sequence>
<evidence type="ECO:0000256" key="7">
    <source>
        <dbReference type="SAM" id="MobiDB-lite"/>
    </source>
</evidence>
<evidence type="ECO:0000259" key="9">
    <source>
        <dbReference type="Pfam" id="PF00862"/>
    </source>
</evidence>
<organism evidence="12 13">
    <name type="scientific">Chara braunii</name>
    <name type="common">Braun's stonewort</name>
    <dbReference type="NCBI Taxonomy" id="69332"/>
    <lineage>
        <taxon>Eukaryota</taxon>
        <taxon>Viridiplantae</taxon>
        <taxon>Streptophyta</taxon>
        <taxon>Charophyceae</taxon>
        <taxon>Charales</taxon>
        <taxon>Characeae</taxon>
        <taxon>Chara</taxon>
    </lineage>
</organism>
<dbReference type="NCBIfam" id="TIGR02470">
    <property type="entry name" value="sucr_synth"/>
    <property type="match status" value="1"/>
</dbReference>
<evidence type="ECO:0000259" key="8">
    <source>
        <dbReference type="Pfam" id="PF00534"/>
    </source>
</evidence>
<accession>A0A388KIX4</accession>
<dbReference type="GO" id="GO:0016157">
    <property type="term" value="F:sucrose synthase activity"/>
    <property type="evidence" value="ECO:0007669"/>
    <property type="project" value="UniProtKB-UniRule"/>
</dbReference>
<feature type="domain" description="Sucrose synthase N-terminal" evidence="10">
    <location>
        <begin position="34"/>
        <end position="147"/>
    </location>
</feature>
<dbReference type="Pfam" id="PF00862">
    <property type="entry name" value="GT-B_Sucrose_synth"/>
    <property type="match status" value="1"/>
</dbReference>
<evidence type="ECO:0000313" key="13">
    <source>
        <dbReference type="Proteomes" id="UP000265515"/>
    </source>
</evidence>
<feature type="domain" description="Sucrose synthase EPBD" evidence="11">
    <location>
        <begin position="183"/>
        <end position="272"/>
    </location>
</feature>
<dbReference type="STRING" id="69332.A0A388KIX4"/>
<dbReference type="Gramene" id="GBG70011">
    <property type="protein sequence ID" value="GBG70011"/>
    <property type="gene ID" value="CBR_g4838"/>
</dbReference>
<keyword evidence="3 6" id="KW-0328">Glycosyltransferase</keyword>
<dbReference type="Gene3D" id="3.10.450.330">
    <property type="match status" value="1"/>
</dbReference>
<name>A0A388KIX4_CHABU</name>
<feature type="domain" description="Glycosyl transferase family 1" evidence="8">
    <location>
        <begin position="602"/>
        <end position="763"/>
    </location>
</feature>
<keyword evidence="4 6" id="KW-0808">Transferase</keyword>